<protein>
    <submittedName>
        <fullName evidence="1">Uncharacterized protein</fullName>
    </submittedName>
</protein>
<dbReference type="RefSeq" id="WP_124697438.1">
    <property type="nucleotide sequence ID" value="NZ_JBHUFE010000025.1"/>
</dbReference>
<dbReference type="OrthoDB" id="9781481at2"/>
<name>A0A3N9NY11_9BACL</name>
<comment type="caution">
    <text evidence="1">The sequence shown here is derived from an EMBL/GenBank/DDBJ whole genome shotgun (WGS) entry which is preliminary data.</text>
</comment>
<sequence length="137" mass="15810">MTFDELLNEIDKLVGLELKSIARAEGVEITEVDRENKMIYMVTLEKRKKKKWGFDKIELIWEELCNEPAVHVESVLKGSNSSRSQPETILANLPSVEWLKVNKLKHLSLSGDSTRKYGTVQKMDDSKAEKIKEKYKN</sequence>
<keyword evidence="2" id="KW-1185">Reference proteome</keyword>
<dbReference type="AlphaFoldDB" id="A0A3N9NY11"/>
<dbReference type="Proteomes" id="UP000282529">
    <property type="component" value="Unassembled WGS sequence"/>
</dbReference>
<dbReference type="EMBL" id="RQPI01000017">
    <property type="protein sequence ID" value="RQW08833.1"/>
    <property type="molecule type" value="Genomic_DNA"/>
</dbReference>
<accession>A0A3N9NY11</accession>
<gene>
    <name evidence="1" type="ORF">EH198_20795</name>
</gene>
<proteinExistence type="predicted"/>
<reference evidence="1 2" key="1">
    <citation type="submission" date="2018-11" db="EMBL/GenBank/DDBJ databases">
        <title>Genome sequence of strain 7197.</title>
        <authorList>
            <person name="Gao J."/>
            <person name="Sun J."/>
        </authorList>
    </citation>
    <scope>NUCLEOTIDE SEQUENCE [LARGE SCALE GENOMIC DNA]</scope>
    <source>
        <strain evidence="1 2">7197</strain>
    </source>
</reference>
<organism evidence="1 2">
    <name type="scientific">Paenibacillus rhizophilus</name>
    <dbReference type="NCBI Taxonomy" id="1850366"/>
    <lineage>
        <taxon>Bacteria</taxon>
        <taxon>Bacillati</taxon>
        <taxon>Bacillota</taxon>
        <taxon>Bacilli</taxon>
        <taxon>Bacillales</taxon>
        <taxon>Paenibacillaceae</taxon>
        <taxon>Paenibacillus</taxon>
    </lineage>
</organism>
<evidence type="ECO:0000313" key="2">
    <source>
        <dbReference type="Proteomes" id="UP000282529"/>
    </source>
</evidence>
<evidence type="ECO:0000313" key="1">
    <source>
        <dbReference type="EMBL" id="RQW08833.1"/>
    </source>
</evidence>